<dbReference type="EMBL" id="JSUQ01000001">
    <property type="protein sequence ID" value="KHQ55337.1"/>
    <property type="molecule type" value="Genomic_DNA"/>
</dbReference>
<evidence type="ECO:0000256" key="2">
    <source>
        <dbReference type="SAM" id="Phobius"/>
    </source>
</evidence>
<feature type="region of interest" description="Disordered" evidence="1">
    <location>
        <begin position="1"/>
        <end position="31"/>
    </location>
</feature>
<keyword evidence="2" id="KW-0812">Transmembrane</keyword>
<keyword evidence="2" id="KW-0472">Membrane</keyword>
<evidence type="ECO:0000313" key="4">
    <source>
        <dbReference type="Proteomes" id="UP000030960"/>
    </source>
</evidence>
<dbReference type="Proteomes" id="UP000030960">
    <property type="component" value="Unassembled WGS sequence"/>
</dbReference>
<accession>A0A0B3S4Z9</accession>
<protein>
    <submittedName>
        <fullName evidence="3">Uncharacterized protein</fullName>
    </submittedName>
</protein>
<gene>
    <name evidence="3" type="ORF">OA50_00373</name>
</gene>
<accession>A0A225QVW9</accession>
<dbReference type="AlphaFoldDB" id="A0A0B3S4Z9"/>
<accession>A0A225Q077</accession>
<proteinExistence type="predicted"/>
<feature type="compositionally biased region" description="Basic and acidic residues" evidence="1">
    <location>
        <begin position="10"/>
        <end position="28"/>
    </location>
</feature>
<evidence type="ECO:0000256" key="1">
    <source>
        <dbReference type="SAM" id="MobiDB-lite"/>
    </source>
</evidence>
<reference evidence="3 4" key="1">
    <citation type="submission" date="2014-10" db="EMBL/GenBank/DDBJ databases">
        <title>Genome sequence of Ponticoccus sp. strain UMTAT08 isolated from clonal culture of toxic dinoflagellate Alexandrium tamiyavanichii.</title>
        <authorList>
            <person name="Gan H.Y."/>
            <person name="Muhd D.-D."/>
            <person name="Mohd Noor M.E."/>
            <person name="Yeong Y.S."/>
            <person name="Usup G."/>
        </authorList>
    </citation>
    <scope>NUCLEOTIDE SEQUENCE [LARGE SCALE GENOMIC DNA]</scope>
    <source>
        <strain evidence="3 4">UMTAT08</strain>
    </source>
</reference>
<keyword evidence="4" id="KW-1185">Reference proteome</keyword>
<name>A0A0B3S4Z9_9RHOB</name>
<evidence type="ECO:0000313" key="3">
    <source>
        <dbReference type="EMBL" id="KHQ55337.1"/>
    </source>
</evidence>
<dbReference type="GeneID" id="66500374"/>
<comment type="caution">
    <text evidence="3">The sequence shown here is derived from an EMBL/GenBank/DDBJ whole genome shotgun (WGS) entry which is preliminary data.</text>
</comment>
<dbReference type="RefSeq" id="WP_043136566.1">
    <property type="nucleotide sequence ID" value="NZ_AP022337.1"/>
</dbReference>
<keyword evidence="2" id="KW-1133">Transmembrane helix</keyword>
<feature type="transmembrane region" description="Helical" evidence="2">
    <location>
        <begin position="36"/>
        <end position="56"/>
    </location>
</feature>
<organism evidence="3 4">
    <name type="scientific">Mameliella alba</name>
    <dbReference type="NCBI Taxonomy" id="561184"/>
    <lineage>
        <taxon>Bacteria</taxon>
        <taxon>Pseudomonadati</taxon>
        <taxon>Pseudomonadota</taxon>
        <taxon>Alphaproteobacteria</taxon>
        <taxon>Rhodobacterales</taxon>
        <taxon>Roseobacteraceae</taxon>
        <taxon>Mameliella</taxon>
    </lineage>
</organism>
<feature type="region of interest" description="Disordered" evidence="1">
    <location>
        <begin position="62"/>
        <end position="106"/>
    </location>
</feature>
<sequence length="106" mass="10805">MTHQTTDPYLRQHEARYSPEERIDDRLASSRRSGGSALGILVALLVGLGVVALIAYGSGSTTTPVDPAAIDPAGAPTAMDPTLGTAAPEAETNAPIAPTEPAVPAE</sequence>